<dbReference type="Proteomes" id="UP000663855">
    <property type="component" value="Unassembled WGS sequence"/>
</dbReference>
<dbReference type="Proteomes" id="UP000663856">
    <property type="component" value="Unassembled WGS sequence"/>
</dbReference>
<dbReference type="EMBL" id="CAJNRF010003014">
    <property type="protein sequence ID" value="CAF2046298.1"/>
    <property type="molecule type" value="Genomic_DNA"/>
</dbReference>
<evidence type="ECO:0000313" key="14">
    <source>
        <dbReference type="EMBL" id="CAF3754737.1"/>
    </source>
</evidence>
<dbReference type="Proteomes" id="UP000663842">
    <property type="component" value="Unassembled WGS sequence"/>
</dbReference>
<keyword evidence="20" id="KW-1185">Reference proteome</keyword>
<dbReference type="EMBL" id="CAJOBH010000633">
    <property type="protein sequence ID" value="CAF3806921.1"/>
    <property type="molecule type" value="Genomic_DNA"/>
</dbReference>
<evidence type="ECO:0000313" key="16">
    <source>
        <dbReference type="EMBL" id="CAF3806921.1"/>
    </source>
</evidence>
<comment type="caution">
    <text evidence="10">The sequence shown here is derived from an EMBL/GenBank/DDBJ whole genome shotgun (WGS) entry which is preliminary data.</text>
</comment>
<evidence type="ECO:0000313" key="19">
    <source>
        <dbReference type="Proteomes" id="UP000663834"/>
    </source>
</evidence>
<name>A0A816FDJ4_9BILA</name>
<dbReference type="GO" id="GO:0005789">
    <property type="term" value="C:endoplasmic reticulum membrane"/>
    <property type="evidence" value="ECO:0007669"/>
    <property type="project" value="UniProtKB-SubCell"/>
</dbReference>
<evidence type="ECO:0000313" key="13">
    <source>
        <dbReference type="EMBL" id="CAF2138392.1"/>
    </source>
</evidence>
<dbReference type="EMBL" id="CAJOBJ010000543">
    <property type="protein sequence ID" value="CAF3829597.1"/>
    <property type="molecule type" value="Genomic_DNA"/>
</dbReference>
<evidence type="ECO:0000313" key="9">
    <source>
        <dbReference type="EMBL" id="CAF0990166.1"/>
    </source>
</evidence>
<sequence length="253" mass="29170">MSATNDLGQWYKSVPPITRAWFTASIAVPVAARIGLVRPQNLVLFVQPIIQHFQIWRLLTAVLFFPMGFNYLINLYFIYQYSSRLETSTFNGKPADYIFCLFFLWICNVIVGSILSIYILMDAMILSVMYIWCQLNKEVMMSFWFGMQFKAMYMPWVIMLFNWIISGSFLVQLCGIIIGHLYFFLVFKYPQDFGGARLLYTPSFLYRYFPNQQTGISGFGTAPIPRRQPDAQDNGGNRGPNIFGGRGYVLGDN</sequence>
<dbReference type="AlphaFoldDB" id="A0A816FDJ4"/>
<dbReference type="Pfam" id="PF04511">
    <property type="entry name" value="DER1"/>
    <property type="match status" value="1"/>
</dbReference>
<dbReference type="Proteomes" id="UP000663866">
    <property type="component" value="Unassembled WGS sequence"/>
</dbReference>
<keyword evidence="3 7" id="KW-0812">Transmembrane</keyword>
<dbReference type="EMBL" id="CAJNRG010007996">
    <property type="protein sequence ID" value="CAF2100234.1"/>
    <property type="molecule type" value="Genomic_DNA"/>
</dbReference>
<keyword evidence="4 7" id="KW-0256">Endoplasmic reticulum</keyword>
<evidence type="ECO:0000313" key="11">
    <source>
        <dbReference type="EMBL" id="CAF2046298.1"/>
    </source>
</evidence>
<dbReference type="PANTHER" id="PTHR11009">
    <property type="entry name" value="DER1-LIKE PROTEIN, DERLIN"/>
    <property type="match status" value="1"/>
</dbReference>
<dbReference type="SUPFAM" id="SSF144091">
    <property type="entry name" value="Rhomboid-like"/>
    <property type="match status" value="1"/>
</dbReference>
<dbReference type="Proteomes" id="UP000681967">
    <property type="component" value="Unassembled WGS sequence"/>
</dbReference>
<evidence type="ECO:0000313" key="15">
    <source>
        <dbReference type="EMBL" id="CAF3772201.1"/>
    </source>
</evidence>
<feature type="transmembrane region" description="Helical" evidence="7">
    <location>
        <begin position="58"/>
        <end position="77"/>
    </location>
</feature>
<feature type="transmembrane region" description="Helical" evidence="7">
    <location>
        <begin position="97"/>
        <end position="121"/>
    </location>
</feature>
<evidence type="ECO:0000256" key="2">
    <source>
        <dbReference type="ARBA" id="ARBA00008917"/>
    </source>
</evidence>
<dbReference type="InterPro" id="IPR007599">
    <property type="entry name" value="DER1"/>
</dbReference>
<feature type="transmembrane region" description="Helical" evidence="7">
    <location>
        <begin position="20"/>
        <end position="37"/>
    </location>
</feature>
<evidence type="ECO:0000256" key="6">
    <source>
        <dbReference type="ARBA" id="ARBA00023136"/>
    </source>
</evidence>
<evidence type="ECO:0000313" key="12">
    <source>
        <dbReference type="EMBL" id="CAF2100234.1"/>
    </source>
</evidence>
<comment type="similarity">
    <text evidence="2 7">Belongs to the derlin family.</text>
</comment>
<evidence type="ECO:0000256" key="1">
    <source>
        <dbReference type="ARBA" id="ARBA00004477"/>
    </source>
</evidence>
<dbReference type="EMBL" id="CAJNOW010017763">
    <property type="protein sequence ID" value="CAF1660148.1"/>
    <property type="molecule type" value="Genomic_DNA"/>
</dbReference>
<keyword evidence="5 7" id="KW-1133">Transmembrane helix</keyword>
<evidence type="ECO:0000256" key="5">
    <source>
        <dbReference type="ARBA" id="ARBA00022989"/>
    </source>
</evidence>
<comment type="subcellular location">
    <subcellularLocation>
        <location evidence="1 7">Endoplasmic reticulum membrane</location>
        <topology evidence="1 7">Multi-pass membrane protein</topology>
    </subcellularLocation>
</comment>
<evidence type="ECO:0000313" key="17">
    <source>
        <dbReference type="EMBL" id="CAF3829597.1"/>
    </source>
</evidence>
<comment type="function">
    <text evidence="7">May be involved in the degradation of misfolded endoplasmic reticulum (ER) luminal proteins.</text>
</comment>
<dbReference type="EMBL" id="CAJOBG010000089">
    <property type="protein sequence ID" value="CAF3754737.1"/>
    <property type="molecule type" value="Genomic_DNA"/>
</dbReference>
<dbReference type="EMBL" id="CAJNRE010015559">
    <property type="protein sequence ID" value="CAF2138392.1"/>
    <property type="molecule type" value="Genomic_DNA"/>
</dbReference>
<reference evidence="10" key="1">
    <citation type="submission" date="2021-02" db="EMBL/GenBank/DDBJ databases">
        <authorList>
            <person name="Nowell W R."/>
        </authorList>
    </citation>
    <scope>NUCLEOTIDE SEQUENCE</scope>
</reference>
<dbReference type="Proteomes" id="UP000676336">
    <property type="component" value="Unassembled WGS sequence"/>
</dbReference>
<gene>
    <name evidence="16" type="ORF">BYL167_LOCUS3317</name>
    <name evidence="9" type="ORF">CJN711_LOCUS1813</name>
    <name evidence="17" type="ORF">GIL414_LOCUS2716</name>
    <name evidence="10" type="ORF">KQP761_LOCUS31851</name>
    <name evidence="13" type="ORF">MBJ925_LOCUS29022</name>
    <name evidence="14" type="ORF">OVN521_LOCUS1339</name>
    <name evidence="18" type="ORF">SMN809_LOCUS23075</name>
    <name evidence="15" type="ORF">UXM345_LOCUS3195</name>
    <name evidence="11" type="ORF">WKI299_LOCUS9298</name>
    <name evidence="12" type="ORF">XDN619_LOCUS18511</name>
</gene>
<evidence type="ECO:0000313" key="18">
    <source>
        <dbReference type="EMBL" id="CAF4229472.1"/>
    </source>
</evidence>
<organism evidence="10 19">
    <name type="scientific">Rotaria magnacalcarata</name>
    <dbReference type="NCBI Taxonomy" id="392030"/>
    <lineage>
        <taxon>Eukaryota</taxon>
        <taxon>Metazoa</taxon>
        <taxon>Spiralia</taxon>
        <taxon>Gnathifera</taxon>
        <taxon>Rotifera</taxon>
        <taxon>Eurotatoria</taxon>
        <taxon>Bdelloidea</taxon>
        <taxon>Philodinida</taxon>
        <taxon>Philodinidae</taxon>
        <taxon>Rotaria</taxon>
    </lineage>
</organism>
<evidence type="ECO:0000313" key="10">
    <source>
        <dbReference type="EMBL" id="CAF1660148.1"/>
    </source>
</evidence>
<evidence type="ECO:0000313" key="20">
    <source>
        <dbReference type="Proteomes" id="UP000663866"/>
    </source>
</evidence>
<accession>A0A816FDJ4</accession>
<dbReference type="Proteomes" id="UP000663824">
    <property type="component" value="Unassembled WGS sequence"/>
</dbReference>
<dbReference type="EMBL" id="CAJOBI010023255">
    <property type="protein sequence ID" value="CAF4229472.1"/>
    <property type="molecule type" value="Genomic_DNA"/>
</dbReference>
<evidence type="ECO:0000256" key="4">
    <source>
        <dbReference type="ARBA" id="ARBA00022824"/>
    </source>
</evidence>
<feature type="region of interest" description="Disordered" evidence="8">
    <location>
        <begin position="227"/>
        <end position="253"/>
    </location>
</feature>
<dbReference type="Proteomes" id="UP000681720">
    <property type="component" value="Unassembled WGS sequence"/>
</dbReference>
<dbReference type="Proteomes" id="UP000663887">
    <property type="component" value="Unassembled WGS sequence"/>
</dbReference>
<evidence type="ECO:0000256" key="8">
    <source>
        <dbReference type="SAM" id="MobiDB-lite"/>
    </source>
</evidence>
<proteinExistence type="inferred from homology"/>
<feature type="compositionally biased region" description="Gly residues" evidence="8">
    <location>
        <begin position="236"/>
        <end position="253"/>
    </location>
</feature>
<evidence type="ECO:0000256" key="7">
    <source>
        <dbReference type="RuleBase" id="RU363059"/>
    </source>
</evidence>
<dbReference type="InterPro" id="IPR035952">
    <property type="entry name" value="Rhomboid-like_sf"/>
</dbReference>
<feature type="transmembrane region" description="Helical" evidence="7">
    <location>
        <begin position="169"/>
        <end position="187"/>
    </location>
</feature>
<dbReference type="GO" id="GO:0006950">
    <property type="term" value="P:response to stress"/>
    <property type="evidence" value="ECO:0007669"/>
    <property type="project" value="UniProtKB-ARBA"/>
</dbReference>
<protein>
    <recommendedName>
        <fullName evidence="7">Derlin</fullName>
    </recommendedName>
</protein>
<dbReference type="OrthoDB" id="19102at2759"/>
<feature type="transmembrane region" description="Helical" evidence="7">
    <location>
        <begin position="142"/>
        <end position="163"/>
    </location>
</feature>
<dbReference type="Proteomes" id="UP000663834">
    <property type="component" value="Unassembled WGS sequence"/>
</dbReference>
<dbReference type="EMBL" id="CAJNOV010000118">
    <property type="protein sequence ID" value="CAF0990166.1"/>
    <property type="molecule type" value="Genomic_DNA"/>
</dbReference>
<evidence type="ECO:0000256" key="3">
    <source>
        <dbReference type="ARBA" id="ARBA00022692"/>
    </source>
</evidence>
<keyword evidence="6 7" id="KW-0472">Membrane</keyword>
<dbReference type="EMBL" id="CAJOBF010000202">
    <property type="protein sequence ID" value="CAF3772201.1"/>
    <property type="molecule type" value="Genomic_DNA"/>
</dbReference>